<dbReference type="AlphaFoldDB" id="A0A1T4R7U8"/>
<dbReference type="InterPro" id="IPR007711">
    <property type="entry name" value="HigB-1"/>
</dbReference>
<dbReference type="PANTHER" id="PTHR40266">
    <property type="entry name" value="TOXIN HIGB-1"/>
    <property type="match status" value="1"/>
</dbReference>
<sequence>MIQQVARRKLRMLNSAVTLDDLRIPPANRLEALKGGRKGQHSIRINDQWRVCFRWRNGDAHDVEIVDYH</sequence>
<dbReference type="Gene3D" id="3.30.2310.20">
    <property type="entry name" value="RelE-like"/>
    <property type="match status" value="1"/>
</dbReference>
<evidence type="ECO:0000313" key="1">
    <source>
        <dbReference type="EMBL" id="SKA11957.1"/>
    </source>
</evidence>
<dbReference type="STRING" id="1122188.SAMN02745674_02018"/>
<dbReference type="SUPFAM" id="SSF143011">
    <property type="entry name" value="RelE-like"/>
    <property type="match status" value="1"/>
</dbReference>
<reference evidence="1 2" key="1">
    <citation type="submission" date="2017-02" db="EMBL/GenBank/DDBJ databases">
        <authorList>
            <person name="Peterson S.W."/>
        </authorList>
    </citation>
    <scope>NUCLEOTIDE SEQUENCE [LARGE SCALE GENOMIC DNA]</scope>
    <source>
        <strain evidence="1 2">DSM 21749</strain>
    </source>
</reference>
<dbReference type="Proteomes" id="UP000190061">
    <property type="component" value="Unassembled WGS sequence"/>
</dbReference>
<dbReference type="InterPro" id="IPR035093">
    <property type="entry name" value="RelE/ParE_toxin_dom_sf"/>
</dbReference>
<protein>
    <submittedName>
        <fullName evidence="1">Proteic killer suppression protein</fullName>
    </submittedName>
</protein>
<organism evidence="1 2">
    <name type="scientific">Lysobacter spongiicola DSM 21749</name>
    <dbReference type="NCBI Taxonomy" id="1122188"/>
    <lineage>
        <taxon>Bacteria</taxon>
        <taxon>Pseudomonadati</taxon>
        <taxon>Pseudomonadota</taxon>
        <taxon>Gammaproteobacteria</taxon>
        <taxon>Lysobacterales</taxon>
        <taxon>Lysobacteraceae</taxon>
        <taxon>Novilysobacter</taxon>
    </lineage>
</organism>
<gene>
    <name evidence="1" type="ORF">SAMN02745674_02018</name>
</gene>
<evidence type="ECO:0000313" key="2">
    <source>
        <dbReference type="Proteomes" id="UP000190061"/>
    </source>
</evidence>
<dbReference type="Pfam" id="PF05015">
    <property type="entry name" value="HigB-like_toxin"/>
    <property type="match status" value="1"/>
</dbReference>
<dbReference type="PANTHER" id="PTHR40266:SF2">
    <property type="entry name" value="TOXIN HIGB-1"/>
    <property type="match status" value="1"/>
</dbReference>
<accession>A0A1T4R7U8</accession>
<proteinExistence type="predicted"/>
<dbReference type="EMBL" id="FUXP01000007">
    <property type="protein sequence ID" value="SKA11957.1"/>
    <property type="molecule type" value="Genomic_DNA"/>
</dbReference>
<keyword evidence="2" id="KW-1185">Reference proteome</keyword>
<name>A0A1T4R7U8_9GAMM</name>